<reference evidence="1" key="2">
    <citation type="journal article" date="2015" name="Data Brief">
        <title>Shoot transcriptome of the giant reed, Arundo donax.</title>
        <authorList>
            <person name="Barrero R.A."/>
            <person name="Guerrero F.D."/>
            <person name="Moolhuijzen P."/>
            <person name="Goolsby J.A."/>
            <person name="Tidwell J."/>
            <person name="Bellgard S.E."/>
            <person name="Bellgard M.I."/>
        </authorList>
    </citation>
    <scope>NUCLEOTIDE SEQUENCE</scope>
    <source>
        <tissue evidence="1">Shoot tissue taken approximately 20 cm above the soil surface</tissue>
    </source>
</reference>
<dbReference type="EMBL" id="GBRH01176025">
    <property type="protein sequence ID" value="JAE21871.1"/>
    <property type="molecule type" value="Transcribed_RNA"/>
</dbReference>
<sequence>MKLRGTQQFTTRNRQFLAGRFMHSNHLAEKHWTMGISEEINCRWHYLRIYV</sequence>
<name>A0A0A9GH37_ARUDO</name>
<evidence type="ECO:0000313" key="1">
    <source>
        <dbReference type="EMBL" id="JAE21871.1"/>
    </source>
</evidence>
<organism evidence="1">
    <name type="scientific">Arundo donax</name>
    <name type="common">Giant reed</name>
    <name type="synonym">Donax arundinaceus</name>
    <dbReference type="NCBI Taxonomy" id="35708"/>
    <lineage>
        <taxon>Eukaryota</taxon>
        <taxon>Viridiplantae</taxon>
        <taxon>Streptophyta</taxon>
        <taxon>Embryophyta</taxon>
        <taxon>Tracheophyta</taxon>
        <taxon>Spermatophyta</taxon>
        <taxon>Magnoliopsida</taxon>
        <taxon>Liliopsida</taxon>
        <taxon>Poales</taxon>
        <taxon>Poaceae</taxon>
        <taxon>PACMAD clade</taxon>
        <taxon>Arundinoideae</taxon>
        <taxon>Arundineae</taxon>
        <taxon>Arundo</taxon>
    </lineage>
</organism>
<dbReference type="AlphaFoldDB" id="A0A0A9GH37"/>
<protein>
    <submittedName>
        <fullName evidence="1">Uncharacterized protein</fullName>
    </submittedName>
</protein>
<proteinExistence type="predicted"/>
<accession>A0A0A9GH37</accession>
<reference evidence="1" key="1">
    <citation type="submission" date="2014-09" db="EMBL/GenBank/DDBJ databases">
        <authorList>
            <person name="Magalhaes I.L.F."/>
            <person name="Oliveira U."/>
            <person name="Santos F.R."/>
            <person name="Vidigal T.H.D.A."/>
            <person name="Brescovit A.D."/>
            <person name="Santos A.J."/>
        </authorList>
    </citation>
    <scope>NUCLEOTIDE SEQUENCE</scope>
    <source>
        <tissue evidence="1">Shoot tissue taken approximately 20 cm above the soil surface</tissue>
    </source>
</reference>